<feature type="transmembrane region" description="Helical" evidence="1">
    <location>
        <begin position="92"/>
        <end position="110"/>
    </location>
</feature>
<dbReference type="Proteomes" id="UP000006900">
    <property type="component" value="Chromosome"/>
</dbReference>
<gene>
    <name evidence="2" type="ordered locus">MLBr01997</name>
</gene>
<reference evidence="2 3" key="1">
    <citation type="journal article" date="2009" name="Nat. Genet.">
        <title>Comparative genomic and phylogeographic analysis of Mycobacterium leprae.</title>
        <authorList>
            <person name="Monot M."/>
            <person name="Honore N."/>
            <person name="Garnier T."/>
            <person name="Zidane N."/>
            <person name="Sherafi D."/>
            <person name="Paniz-Mondolfi A."/>
            <person name="Matsuoka M."/>
            <person name="Taylor G.M."/>
            <person name="Donoghue H.D."/>
            <person name="Bouwman A."/>
            <person name="Mays S."/>
            <person name="Watson C."/>
            <person name="Lockwood D."/>
            <person name="Khamispour A."/>
            <person name="Dowlati Y."/>
            <person name="Jianping S."/>
            <person name="Rea T.H."/>
            <person name="Vera-Cabrera L."/>
            <person name="Stefani M.M."/>
            <person name="Banu S."/>
            <person name="Macdonald M."/>
            <person name="Sapkota B.R."/>
            <person name="Spencer J.S."/>
            <person name="Thomas J."/>
            <person name="Harshman K."/>
            <person name="Singh P."/>
            <person name="Busso P."/>
            <person name="Gattiker A."/>
            <person name="Rougemont J."/>
            <person name="Brennan P.J."/>
            <person name="Cole S.T."/>
        </authorList>
    </citation>
    <scope>NUCLEOTIDE SEQUENCE [LARGE SCALE GENOMIC DNA]</scope>
    <source>
        <strain evidence="3">Br4923</strain>
    </source>
</reference>
<dbReference type="EMBL" id="FM211192">
    <property type="protein sequence ID" value="CAR72094.1"/>
    <property type="molecule type" value="Genomic_DNA"/>
</dbReference>
<dbReference type="KEGG" id="mlb:MLBr01997"/>
<evidence type="ECO:0000256" key="1">
    <source>
        <dbReference type="SAM" id="Phobius"/>
    </source>
</evidence>
<feature type="transmembrane region" description="Helical" evidence="1">
    <location>
        <begin position="60"/>
        <end position="80"/>
    </location>
</feature>
<evidence type="ECO:0000313" key="2">
    <source>
        <dbReference type="EMBL" id="CAR72094.1"/>
    </source>
</evidence>
<evidence type="ECO:0000313" key="3">
    <source>
        <dbReference type="Proteomes" id="UP000006900"/>
    </source>
</evidence>
<proteinExistence type="predicted"/>
<feature type="transmembrane region" description="Helical" evidence="1">
    <location>
        <begin position="190"/>
        <end position="209"/>
    </location>
</feature>
<feature type="transmembrane region" description="Helical" evidence="1">
    <location>
        <begin position="145"/>
        <end position="169"/>
    </location>
</feature>
<dbReference type="InterPro" id="IPR033458">
    <property type="entry name" value="DUF5134"/>
</dbReference>
<keyword evidence="1" id="KW-0812">Transmembrane</keyword>
<sequence length="210" mass="23262">MIDDLLLRWVVTGLFVLSAAECGFACLACRRPWTLVPSNGLHFAMAIAMAVMAWPRGAQLPTTGTVVFCGLVGAWFVILATVSSRRIAERAAYAYPALMMLAMVWMYVIMDSHLHDHWATGHHTSPHTSMLGVDMTTTVVPASGIPGWISIINWLWFAFFCIATVFWTYRSFATSRRNAGFSRYCSLHPSGQAMMSTGMAIMFGVLLFHV</sequence>
<feature type="transmembrane region" description="Helical" evidence="1">
    <location>
        <begin position="35"/>
        <end position="54"/>
    </location>
</feature>
<feature type="transmembrane region" description="Helical" evidence="1">
    <location>
        <begin position="6"/>
        <end position="28"/>
    </location>
</feature>
<accession>A0A0H3MRF0</accession>
<protein>
    <submittedName>
        <fullName evidence="2">Probable integral membrane protein</fullName>
    </submittedName>
</protein>
<dbReference type="Pfam" id="PF17197">
    <property type="entry name" value="DUF5134"/>
    <property type="match status" value="1"/>
</dbReference>
<organism evidence="2 3">
    <name type="scientific">Mycobacterium leprae (strain Br4923)</name>
    <dbReference type="NCBI Taxonomy" id="561304"/>
    <lineage>
        <taxon>Bacteria</taxon>
        <taxon>Bacillati</taxon>
        <taxon>Actinomycetota</taxon>
        <taxon>Actinomycetes</taxon>
        <taxon>Mycobacteriales</taxon>
        <taxon>Mycobacteriaceae</taxon>
        <taxon>Mycobacterium</taxon>
    </lineage>
</organism>
<dbReference type="HOGENOM" id="CLU_084456_0_0_11"/>
<keyword evidence="1" id="KW-0472">Membrane</keyword>
<dbReference type="AlphaFoldDB" id="A0A0H3MRF0"/>
<keyword evidence="1" id="KW-1133">Transmembrane helix</keyword>
<name>A0A0H3MRF0_MYCLB</name>